<protein>
    <submittedName>
        <fullName evidence="1">Uncharacterized protein</fullName>
    </submittedName>
</protein>
<evidence type="ECO:0000313" key="1">
    <source>
        <dbReference type="EMBL" id="GAA1913597.1"/>
    </source>
</evidence>
<dbReference type="Proteomes" id="UP001501343">
    <property type="component" value="Unassembled WGS sequence"/>
</dbReference>
<name>A0ABN2P906_9MICO</name>
<organism evidence="1 2">
    <name type="scientific">Microbacterium aoyamense</name>
    <dbReference type="NCBI Taxonomy" id="344166"/>
    <lineage>
        <taxon>Bacteria</taxon>
        <taxon>Bacillati</taxon>
        <taxon>Actinomycetota</taxon>
        <taxon>Actinomycetes</taxon>
        <taxon>Micrococcales</taxon>
        <taxon>Microbacteriaceae</taxon>
        <taxon>Microbacterium</taxon>
    </lineage>
</organism>
<gene>
    <name evidence="1" type="ORF">GCM10009775_02840</name>
</gene>
<sequence length="76" mass="8004">MTTNPYAYAPFTCSGCMKREIPANGDHGILPSGGILCRRCFAKHDGEVAVLAPNRAAAVAVLTARGFMAAPTTKEH</sequence>
<dbReference type="EMBL" id="BAAAOF010000001">
    <property type="protein sequence ID" value="GAA1913597.1"/>
    <property type="molecule type" value="Genomic_DNA"/>
</dbReference>
<dbReference type="RefSeq" id="WP_248149171.1">
    <property type="nucleotide sequence ID" value="NZ_BAAAOF010000001.1"/>
</dbReference>
<proteinExistence type="predicted"/>
<comment type="caution">
    <text evidence="1">The sequence shown here is derived from an EMBL/GenBank/DDBJ whole genome shotgun (WGS) entry which is preliminary data.</text>
</comment>
<keyword evidence="2" id="KW-1185">Reference proteome</keyword>
<accession>A0ABN2P906</accession>
<evidence type="ECO:0000313" key="2">
    <source>
        <dbReference type="Proteomes" id="UP001501343"/>
    </source>
</evidence>
<reference evidence="1 2" key="1">
    <citation type="journal article" date="2019" name="Int. J. Syst. Evol. Microbiol.">
        <title>The Global Catalogue of Microorganisms (GCM) 10K type strain sequencing project: providing services to taxonomists for standard genome sequencing and annotation.</title>
        <authorList>
            <consortium name="The Broad Institute Genomics Platform"/>
            <consortium name="The Broad Institute Genome Sequencing Center for Infectious Disease"/>
            <person name="Wu L."/>
            <person name="Ma J."/>
        </authorList>
    </citation>
    <scope>NUCLEOTIDE SEQUENCE [LARGE SCALE GENOMIC DNA]</scope>
    <source>
        <strain evidence="1 2">JCM 14900</strain>
    </source>
</reference>